<dbReference type="InterPro" id="IPR011010">
    <property type="entry name" value="DNA_brk_join_enz"/>
</dbReference>
<dbReference type="GO" id="GO:0003677">
    <property type="term" value="F:DNA binding"/>
    <property type="evidence" value="ECO:0007669"/>
    <property type="project" value="UniProtKB-KW"/>
</dbReference>
<keyword evidence="1" id="KW-0238">DNA-binding</keyword>
<dbReference type="InterPro" id="IPR010998">
    <property type="entry name" value="Integrase_recombinase_N"/>
</dbReference>
<dbReference type="SUPFAM" id="SSF56349">
    <property type="entry name" value="DNA breaking-rejoining enzymes"/>
    <property type="match status" value="1"/>
</dbReference>
<evidence type="ECO:0000313" key="4">
    <source>
        <dbReference type="Proteomes" id="UP000024329"/>
    </source>
</evidence>
<dbReference type="EMBL" id="JFYZ01000023">
    <property type="protein sequence ID" value="EZP79719.1"/>
    <property type="molecule type" value="Genomic_DNA"/>
</dbReference>
<dbReference type="InterPro" id="IPR053876">
    <property type="entry name" value="Phage_int_M"/>
</dbReference>
<dbReference type="Proteomes" id="UP000024329">
    <property type="component" value="Unassembled WGS sequence"/>
</dbReference>
<gene>
    <name evidence="3" type="ORF">BV97_03877</name>
</gene>
<proteinExistence type="predicted"/>
<protein>
    <submittedName>
        <fullName evidence="3">Transposase</fullName>
    </submittedName>
</protein>
<dbReference type="Pfam" id="PF22022">
    <property type="entry name" value="Phage_int_M"/>
    <property type="match status" value="1"/>
</dbReference>
<dbReference type="Gene3D" id="1.10.150.130">
    <property type="match status" value="1"/>
</dbReference>
<accession>A0A031JS57</accession>
<feature type="domain" description="Phage integrase central" evidence="2">
    <location>
        <begin position="4"/>
        <end position="42"/>
    </location>
</feature>
<evidence type="ECO:0000313" key="3">
    <source>
        <dbReference type="EMBL" id="EZP79719.1"/>
    </source>
</evidence>
<dbReference type="eggNOG" id="COG0582">
    <property type="taxonomic scope" value="Bacteria"/>
</dbReference>
<evidence type="ECO:0000256" key="1">
    <source>
        <dbReference type="ARBA" id="ARBA00023125"/>
    </source>
</evidence>
<comment type="caution">
    <text evidence="3">The sequence shown here is derived from an EMBL/GenBank/DDBJ whole genome shotgun (WGS) entry which is preliminary data.</text>
</comment>
<name>A0A031JS57_9SPHN</name>
<evidence type="ECO:0000259" key="2">
    <source>
        <dbReference type="Pfam" id="PF22022"/>
    </source>
</evidence>
<reference evidence="3 4" key="1">
    <citation type="submission" date="2014-03" db="EMBL/GenBank/DDBJ databases">
        <title>Whole genome sequence of Novosphingobium resinovorum KF1.</title>
        <authorList>
            <person name="Gan H.M."/>
            <person name="Gan H.Y."/>
            <person name="Chew T.H."/>
            <person name="Savka M.A."/>
        </authorList>
    </citation>
    <scope>NUCLEOTIDE SEQUENCE [LARGE SCALE GENOMIC DNA]</scope>
    <source>
        <strain evidence="3 4">KF1</strain>
    </source>
</reference>
<dbReference type="AlphaFoldDB" id="A0A031JS57"/>
<organism evidence="3 4">
    <name type="scientific">Novosphingobium resinovorum</name>
    <dbReference type="NCBI Taxonomy" id="158500"/>
    <lineage>
        <taxon>Bacteria</taxon>
        <taxon>Pseudomonadati</taxon>
        <taxon>Pseudomonadota</taxon>
        <taxon>Alphaproteobacteria</taxon>
        <taxon>Sphingomonadales</taxon>
        <taxon>Sphingomonadaceae</taxon>
        <taxon>Novosphingobium</taxon>
    </lineage>
</organism>
<sequence>MIRYVLAEIWLSKPETVRRVRQRIGAVLDWAFASGFRELEAPMRAVTKGLPKQPKNDGHFAAMPYTKVPAFVASLRKRGSFIRMALEFAILCASRLGGSSLRAMGGI</sequence>